<organism evidence="2 3">
    <name type="scientific">Quisquiliibacterium transsilvanicum</name>
    <dbReference type="NCBI Taxonomy" id="1549638"/>
    <lineage>
        <taxon>Bacteria</taxon>
        <taxon>Pseudomonadati</taxon>
        <taxon>Pseudomonadota</taxon>
        <taxon>Betaproteobacteria</taxon>
        <taxon>Burkholderiales</taxon>
        <taxon>Burkholderiaceae</taxon>
        <taxon>Quisquiliibacterium</taxon>
    </lineage>
</organism>
<accession>A0A7W8HEF3</accession>
<feature type="compositionally biased region" description="Low complexity" evidence="1">
    <location>
        <begin position="8"/>
        <end position="21"/>
    </location>
</feature>
<protein>
    <submittedName>
        <fullName evidence="2">Uncharacterized protein</fullName>
    </submittedName>
</protein>
<dbReference type="EMBL" id="JACHGB010000001">
    <property type="protein sequence ID" value="MBB5270322.1"/>
    <property type="molecule type" value="Genomic_DNA"/>
</dbReference>
<proteinExistence type="predicted"/>
<evidence type="ECO:0000313" key="3">
    <source>
        <dbReference type="Proteomes" id="UP000532440"/>
    </source>
</evidence>
<dbReference type="RefSeq" id="WP_183963610.1">
    <property type="nucleotide sequence ID" value="NZ_BAABEW010000021.1"/>
</dbReference>
<reference evidence="2 3" key="1">
    <citation type="submission" date="2020-08" db="EMBL/GenBank/DDBJ databases">
        <title>Genomic Encyclopedia of Type Strains, Phase IV (KMG-IV): sequencing the most valuable type-strain genomes for metagenomic binning, comparative biology and taxonomic classification.</title>
        <authorList>
            <person name="Goeker M."/>
        </authorList>
    </citation>
    <scope>NUCLEOTIDE SEQUENCE [LARGE SCALE GENOMIC DNA]</scope>
    <source>
        <strain evidence="2 3">DSM 29781</strain>
    </source>
</reference>
<evidence type="ECO:0000256" key="1">
    <source>
        <dbReference type="SAM" id="MobiDB-lite"/>
    </source>
</evidence>
<gene>
    <name evidence="2" type="ORF">HNQ70_000306</name>
</gene>
<comment type="caution">
    <text evidence="2">The sequence shown here is derived from an EMBL/GenBank/DDBJ whole genome shotgun (WGS) entry which is preliminary data.</text>
</comment>
<name>A0A7W8HEF3_9BURK</name>
<dbReference type="AlphaFoldDB" id="A0A7W8HEF3"/>
<evidence type="ECO:0000313" key="2">
    <source>
        <dbReference type="EMBL" id="MBB5270322.1"/>
    </source>
</evidence>
<dbReference type="Proteomes" id="UP000532440">
    <property type="component" value="Unassembled WGS sequence"/>
</dbReference>
<feature type="region of interest" description="Disordered" evidence="1">
    <location>
        <begin position="1"/>
        <end position="30"/>
    </location>
</feature>
<keyword evidence="3" id="KW-1185">Reference proteome</keyword>
<sequence>MGSKSVHAPASAAAPFPSTRSSRARPRPRRWHPVVYLGGRGPVRFAGHATMREAFAQARELALALGARTWSVAPGRATVLADEGGRDD</sequence>